<dbReference type="Pfam" id="PF13191">
    <property type="entry name" value="AAA_16"/>
    <property type="match status" value="1"/>
</dbReference>
<dbReference type="Proteomes" id="UP000647017">
    <property type="component" value="Unassembled WGS sequence"/>
</dbReference>
<gene>
    <name evidence="3" type="ORF">Van01_45200</name>
</gene>
<evidence type="ECO:0000313" key="4">
    <source>
        <dbReference type="Proteomes" id="UP000647017"/>
    </source>
</evidence>
<evidence type="ECO:0008006" key="5">
    <source>
        <dbReference type="Google" id="ProtNLM"/>
    </source>
</evidence>
<evidence type="ECO:0000259" key="2">
    <source>
        <dbReference type="Pfam" id="PF13191"/>
    </source>
</evidence>
<reference evidence="3 4" key="1">
    <citation type="submission" date="2021-01" db="EMBL/GenBank/DDBJ databases">
        <title>Whole genome shotgun sequence of Verrucosispora andamanensis NBRC 109075.</title>
        <authorList>
            <person name="Komaki H."/>
            <person name="Tamura T."/>
        </authorList>
    </citation>
    <scope>NUCLEOTIDE SEQUENCE [LARGE SCALE GENOMIC DNA]</scope>
    <source>
        <strain evidence="3 4">NBRC 109075</strain>
    </source>
</reference>
<dbReference type="InterPro" id="IPR024983">
    <property type="entry name" value="CHAT_dom"/>
</dbReference>
<dbReference type="EMBL" id="BOOZ01000028">
    <property type="protein sequence ID" value="GIJ11306.1"/>
    <property type="molecule type" value="Genomic_DNA"/>
</dbReference>
<dbReference type="SUPFAM" id="SSF52540">
    <property type="entry name" value="P-loop containing nucleoside triphosphate hydrolases"/>
    <property type="match status" value="1"/>
</dbReference>
<feature type="domain" description="Orc1-like AAA ATPase" evidence="2">
    <location>
        <begin position="388"/>
        <end position="536"/>
    </location>
</feature>
<evidence type="ECO:0000259" key="1">
    <source>
        <dbReference type="Pfam" id="PF12770"/>
    </source>
</evidence>
<dbReference type="RefSeq" id="WP_204011073.1">
    <property type="nucleotide sequence ID" value="NZ_BOOZ01000028.1"/>
</dbReference>
<dbReference type="Gene3D" id="3.40.50.300">
    <property type="entry name" value="P-loop containing nucleotide triphosphate hydrolases"/>
    <property type="match status" value="1"/>
</dbReference>
<proteinExistence type="predicted"/>
<feature type="domain" description="CHAT" evidence="1">
    <location>
        <begin position="88"/>
        <end position="342"/>
    </location>
</feature>
<evidence type="ECO:0000313" key="3">
    <source>
        <dbReference type="EMBL" id="GIJ11306.1"/>
    </source>
</evidence>
<comment type="caution">
    <text evidence="3">The sequence shown here is derived from an EMBL/GenBank/DDBJ whole genome shotgun (WGS) entry which is preliminary data.</text>
</comment>
<dbReference type="Pfam" id="PF12770">
    <property type="entry name" value="CHAT"/>
    <property type="match status" value="1"/>
</dbReference>
<keyword evidence="4" id="KW-1185">Reference proteome</keyword>
<name>A0ABQ4I0B8_9ACTN</name>
<accession>A0ABQ4I0B8</accession>
<dbReference type="InterPro" id="IPR027417">
    <property type="entry name" value="P-loop_NTPase"/>
</dbReference>
<sequence>MAELRTYELEVFEQTSDYSELRLSTGGGPPKTRGLDKATIDRLIGMVERDYSQHAVAQEVFGAPQLRDLGAKLADFLDGDERWLTPVLGRPPGSTLRITAAERLRHLPWELLAAGGSYLTISTSAPLLPVRSIGTNAALKDQVKPENRPLRVLFMATSPEGVEPVLGYEAEEAAILDATTRTGAELVVEESGTLEGLRFVSLDHGAGYFDVLHLSGHANVGSDGQPVFLVENEFGGRAHATADQIAQALGGRWPRLVFVSGCLTASAPSGGAFPSMSESLVRAGAPVVLGWALPVGDVSATEFAAELYRSLAAGQPLDRAVVEARQQLYASKRGNWHLLRVYADRSPLAPMVTPRNHPGRALIQILPADQEFLDPQTQLSRVASRAAFVGRRRVIQRCLRTLKQPHGGDGAVQALVLAGMGGLGKSSLASRLLERMPTHQRVVWYGRVDLPKFRELTAKVDFPTMEQQIEATKLLDTTEAPLLVRLRHLLHVNGPLGQTPCLFVFDDFEDGNLDERDGGHVLSPEAADILPALLTAIRDTGSLSRVIITSRYRLPAPAGTRMVIESLETLTDTEQAKKLANLPNLRPGSPVDPDIRQRAIEAAAGNPRLLDWLDRIVAAPGLDIDGLITAIEATADRFRRETILAKNLLGSQPAELQKMLAKVNVVELPVPADTVHAVHEHPDATDHIARAVQLGLMEEGTDPETRKPRYYVSNVLRPLIRPLLTGDEYTQACAAAARSLYALWITEPATTEHAS</sequence>
<dbReference type="InterPro" id="IPR041664">
    <property type="entry name" value="AAA_16"/>
</dbReference>
<organism evidence="3 4">
    <name type="scientific">Micromonospora andamanensis</name>
    <dbReference type="NCBI Taxonomy" id="1287068"/>
    <lineage>
        <taxon>Bacteria</taxon>
        <taxon>Bacillati</taxon>
        <taxon>Actinomycetota</taxon>
        <taxon>Actinomycetes</taxon>
        <taxon>Micromonosporales</taxon>
        <taxon>Micromonosporaceae</taxon>
        <taxon>Micromonospora</taxon>
    </lineage>
</organism>
<protein>
    <recommendedName>
        <fullName evidence="5">CHAT domain-containing protein</fullName>
    </recommendedName>
</protein>